<accession>A0A165ZKA0</accession>
<name>A0A165ZKA0_9AGAM</name>
<evidence type="ECO:0000313" key="2">
    <source>
        <dbReference type="Proteomes" id="UP000076532"/>
    </source>
</evidence>
<dbReference type="EMBL" id="KV417675">
    <property type="protein sequence ID" value="KZP10679.1"/>
    <property type="molecule type" value="Genomic_DNA"/>
</dbReference>
<dbReference type="OrthoDB" id="3042827at2759"/>
<sequence>MNQSDISPISSTGDLLHSCRCRYFAGKDGLLCSRPKIHTCMVKLGHMNLPLPILILFLSYGVGIKIQNKHNTSLKNGPVTFHYKRRAWVGSVGDGCGIVGDSMPIKIRRRMEEEGDDYNPAQDKDLGPKRIIHHHLCDFVNSHEEDEEEGGCENPLNGPDLPGQHRQGPNGIDGAFLEKGRGWQGPYVRKLLKKKKREQPLGERPIKTQWTYDQQWAIGVGFKALDVYLAEKDDEDEDEYEYDDEGPALDGYKVEATIQRIVLTAAFLQELQEPGSGDDSRSSSSIVWIMHGAAFEEWDYGVMTIL</sequence>
<dbReference type="AlphaFoldDB" id="A0A165ZKA0"/>
<dbReference type="Proteomes" id="UP000076532">
    <property type="component" value="Unassembled WGS sequence"/>
</dbReference>
<protein>
    <submittedName>
        <fullName evidence="1">Uncharacterized protein</fullName>
    </submittedName>
</protein>
<keyword evidence="2" id="KW-1185">Reference proteome</keyword>
<evidence type="ECO:0000313" key="1">
    <source>
        <dbReference type="EMBL" id="KZP10679.1"/>
    </source>
</evidence>
<gene>
    <name evidence="1" type="ORF">FIBSPDRAFT_899537</name>
</gene>
<reference evidence="1 2" key="1">
    <citation type="journal article" date="2016" name="Mol. Biol. Evol.">
        <title>Comparative Genomics of Early-Diverging Mushroom-Forming Fungi Provides Insights into the Origins of Lignocellulose Decay Capabilities.</title>
        <authorList>
            <person name="Nagy L.G."/>
            <person name="Riley R."/>
            <person name="Tritt A."/>
            <person name="Adam C."/>
            <person name="Daum C."/>
            <person name="Floudas D."/>
            <person name="Sun H."/>
            <person name="Yadav J.S."/>
            <person name="Pangilinan J."/>
            <person name="Larsson K.H."/>
            <person name="Matsuura K."/>
            <person name="Barry K."/>
            <person name="Labutti K."/>
            <person name="Kuo R."/>
            <person name="Ohm R.A."/>
            <person name="Bhattacharya S.S."/>
            <person name="Shirouzu T."/>
            <person name="Yoshinaga Y."/>
            <person name="Martin F.M."/>
            <person name="Grigoriev I.V."/>
            <person name="Hibbett D.S."/>
        </authorList>
    </citation>
    <scope>NUCLEOTIDE SEQUENCE [LARGE SCALE GENOMIC DNA]</scope>
    <source>
        <strain evidence="1 2">CBS 109695</strain>
    </source>
</reference>
<proteinExistence type="predicted"/>
<organism evidence="1 2">
    <name type="scientific">Athelia psychrophila</name>
    <dbReference type="NCBI Taxonomy" id="1759441"/>
    <lineage>
        <taxon>Eukaryota</taxon>
        <taxon>Fungi</taxon>
        <taxon>Dikarya</taxon>
        <taxon>Basidiomycota</taxon>
        <taxon>Agaricomycotina</taxon>
        <taxon>Agaricomycetes</taxon>
        <taxon>Agaricomycetidae</taxon>
        <taxon>Atheliales</taxon>
        <taxon>Atheliaceae</taxon>
        <taxon>Athelia</taxon>
    </lineage>
</organism>